<reference evidence="2 3" key="1">
    <citation type="submission" date="2006-01" db="EMBL/GenBank/DDBJ databases">
        <authorList>
            <person name="Hagstrom A."/>
            <person name="Ferriera S."/>
            <person name="Johnson J."/>
            <person name="Kravitz S."/>
            <person name="Halpern A."/>
            <person name="Remington K."/>
            <person name="Beeson K."/>
            <person name="Tran B."/>
            <person name="Rogers Y.-H."/>
            <person name="Friedman R."/>
            <person name="Venter J.C."/>
        </authorList>
    </citation>
    <scope>NUCLEOTIDE SEQUENCE [LARGE SCALE GENOMIC DNA]</scope>
    <source>
        <strain evidence="2 3">SKA53</strain>
    </source>
</reference>
<dbReference type="HOGENOM" id="CLU_067202_1_1_5"/>
<evidence type="ECO:0000259" key="1">
    <source>
        <dbReference type="Pfam" id="PF00485"/>
    </source>
</evidence>
<gene>
    <name evidence="2" type="ORF">SKA53_06502</name>
</gene>
<dbReference type="InterPro" id="IPR027417">
    <property type="entry name" value="P-loop_NTPase"/>
</dbReference>
<evidence type="ECO:0000313" key="3">
    <source>
        <dbReference type="Proteomes" id="UP000004507"/>
    </source>
</evidence>
<keyword evidence="3" id="KW-1185">Reference proteome</keyword>
<dbReference type="Pfam" id="PF00485">
    <property type="entry name" value="PRK"/>
    <property type="match status" value="1"/>
</dbReference>
<sequence length="254" mass="27714">MQGSESTRDINCAAKMLQETCRAAAPSALGLDKMHPKPTGKDLTIETRHVHELAEMLLQRDAPRVIIAVAGAPGSGKSTFAAELARRLSARGKRGVVVPMDGFHLDNAVLEARSLLPRKGAPETFDAQGFVRLIRAIKAQEDVFAPSFDRMRDLSVAGAIAVPADASYVIAEGNYLMFDESPWSELAGLWDVSIRLDVPMPELRARLIQRWLSQNLSRAVATRRAEGNDIPNAQRVIAKALPCDFTFDGQQARA</sequence>
<dbReference type="GO" id="GO:0016301">
    <property type="term" value="F:kinase activity"/>
    <property type="evidence" value="ECO:0007669"/>
    <property type="project" value="InterPro"/>
</dbReference>
<dbReference type="Gene3D" id="3.40.50.300">
    <property type="entry name" value="P-loop containing nucleotide triphosphate hydrolases"/>
    <property type="match status" value="1"/>
</dbReference>
<dbReference type="SUPFAM" id="SSF52540">
    <property type="entry name" value="P-loop containing nucleoside triphosphate hydrolases"/>
    <property type="match status" value="1"/>
</dbReference>
<dbReference type="STRING" id="314232.SKA53_06502"/>
<dbReference type="InterPro" id="IPR006083">
    <property type="entry name" value="PRK/URK"/>
</dbReference>
<dbReference type="Proteomes" id="UP000004507">
    <property type="component" value="Unassembled WGS sequence"/>
</dbReference>
<dbReference type="AlphaFoldDB" id="A3V7T3"/>
<accession>A3V7T3</accession>
<organism evidence="2 3">
    <name type="scientific">Yoonia vestfoldensis SKA53</name>
    <dbReference type="NCBI Taxonomy" id="314232"/>
    <lineage>
        <taxon>Bacteria</taxon>
        <taxon>Pseudomonadati</taxon>
        <taxon>Pseudomonadota</taxon>
        <taxon>Alphaproteobacteria</taxon>
        <taxon>Rhodobacterales</taxon>
        <taxon>Paracoccaceae</taxon>
        <taxon>Yoonia</taxon>
    </lineage>
</organism>
<comment type="caution">
    <text evidence="2">The sequence shown here is derived from an EMBL/GenBank/DDBJ whole genome shotgun (WGS) entry which is preliminary data.</text>
</comment>
<proteinExistence type="predicted"/>
<dbReference type="PANTHER" id="PTHR10285">
    <property type="entry name" value="URIDINE KINASE"/>
    <property type="match status" value="1"/>
</dbReference>
<dbReference type="eggNOG" id="COG0572">
    <property type="taxonomic scope" value="Bacteria"/>
</dbReference>
<feature type="domain" description="Phosphoribulokinase/uridine kinase" evidence="1">
    <location>
        <begin position="66"/>
        <end position="199"/>
    </location>
</feature>
<dbReference type="GO" id="GO:0005524">
    <property type="term" value="F:ATP binding"/>
    <property type="evidence" value="ECO:0007669"/>
    <property type="project" value="InterPro"/>
</dbReference>
<name>A3V7T3_9RHOB</name>
<evidence type="ECO:0000313" key="2">
    <source>
        <dbReference type="EMBL" id="EAQ05733.1"/>
    </source>
</evidence>
<protein>
    <recommendedName>
        <fullName evidence="1">Phosphoribulokinase/uridine kinase domain-containing protein</fullName>
    </recommendedName>
</protein>
<dbReference type="EMBL" id="AAMS01000007">
    <property type="protein sequence ID" value="EAQ05733.1"/>
    <property type="molecule type" value="Genomic_DNA"/>
</dbReference>